<gene>
    <name evidence="4" type="primary">smc</name>
    <name evidence="4" type="ORF">ENK44_06360</name>
</gene>
<dbReference type="InterPro" id="IPR027417">
    <property type="entry name" value="P-loop_NTPase"/>
</dbReference>
<dbReference type="InterPro" id="IPR010935">
    <property type="entry name" value="SMC_hinge"/>
</dbReference>
<dbReference type="NCBIfam" id="TIGR02168">
    <property type="entry name" value="SMC_prok_B"/>
    <property type="match status" value="1"/>
</dbReference>
<dbReference type="Pfam" id="PF06470">
    <property type="entry name" value="SMC_hinge"/>
    <property type="match status" value="1"/>
</dbReference>
<feature type="domain" description="SMC hinge" evidence="3">
    <location>
        <begin position="521"/>
        <end position="634"/>
    </location>
</feature>
<proteinExistence type="predicted"/>
<dbReference type="EMBL" id="DRQG01000060">
    <property type="protein sequence ID" value="HGY55301.1"/>
    <property type="molecule type" value="Genomic_DNA"/>
</dbReference>
<dbReference type="AlphaFoldDB" id="A0A7V4TZL1"/>
<dbReference type="InterPro" id="IPR003395">
    <property type="entry name" value="RecF/RecN/SMC_N"/>
</dbReference>
<protein>
    <submittedName>
        <fullName evidence="4">Chromosome segregation protein SMC</fullName>
    </submittedName>
</protein>
<reference evidence="4" key="1">
    <citation type="journal article" date="2020" name="mSystems">
        <title>Genome- and Community-Level Interaction Insights into Carbon Utilization and Element Cycling Functions of Hydrothermarchaeota in Hydrothermal Sediment.</title>
        <authorList>
            <person name="Zhou Z."/>
            <person name="Liu Y."/>
            <person name="Xu W."/>
            <person name="Pan J."/>
            <person name="Luo Z.H."/>
            <person name="Li M."/>
        </authorList>
    </citation>
    <scope>NUCLEOTIDE SEQUENCE [LARGE SCALE GENOMIC DNA]</scope>
    <source>
        <strain evidence="4">HyVt-577</strain>
    </source>
</reference>
<dbReference type="GO" id="GO:0030261">
    <property type="term" value="P:chromosome condensation"/>
    <property type="evidence" value="ECO:0007669"/>
    <property type="project" value="InterPro"/>
</dbReference>
<dbReference type="InterPro" id="IPR036277">
    <property type="entry name" value="SMC_hinge_sf"/>
</dbReference>
<dbReference type="SMART" id="SM00968">
    <property type="entry name" value="SMC_hinge"/>
    <property type="match status" value="1"/>
</dbReference>
<dbReference type="SUPFAM" id="SSF75553">
    <property type="entry name" value="Smc hinge domain"/>
    <property type="match status" value="1"/>
</dbReference>
<dbReference type="GO" id="GO:0005524">
    <property type="term" value="F:ATP binding"/>
    <property type="evidence" value="ECO:0007669"/>
    <property type="project" value="InterPro"/>
</dbReference>
<dbReference type="Gene3D" id="3.30.70.1620">
    <property type="match status" value="1"/>
</dbReference>
<dbReference type="SUPFAM" id="SSF52540">
    <property type="entry name" value="P-loop containing nucleoside triphosphate hydrolases"/>
    <property type="match status" value="1"/>
</dbReference>
<dbReference type="Pfam" id="PF02463">
    <property type="entry name" value="SMC_N"/>
    <property type="match status" value="1"/>
</dbReference>
<sequence length="812" mass="94493">MYLSRLQLIGFKSFAHKTKLDFNEGLSCIIGPNGSGKSNIVDAVRWVLGEQRVSSLRSDKMENVIFSGTRTRKPMGMTEVSMTIQNNKNILKTEFEEVVISRRLYRSGESQYLINKTPVRLKDIQDIFMDTGMGANSYSVIELKMVESILSENKQERRLLLDEAAGVVKYKVRRKSALRKLEATRLDLNRINDIISEVDKVVRSLSRQVGKARRYIEYTDELKKLEIGLARFRYHRYLEDIQPLQAQLKELSKIKEESHHQITIDEALLEDYKREIIQIEQDLQKINAELHQQDSRVAQINQEEAVARTKLEEMEKTKQRFAQEIAEYEQKISLLQTNLTEYEAELTQLNEQAELAQEEYRRIAAERNDELEQIQKEKHEIDQLNDTFRKQLQILTGEKDKLKQSELKAGFLIDQKTEIQKEIERSGDTFKELQDRLSTQQKLRQEKARLQTELQDNITQLEKRIEEQKESIAATQEEKNKIINELERLNSRLNFLNQIISSYEGHSSSTQFAMQQKDRLKGIHGTVAEIISADPEASGLIEIILSDALNYIIVSDVPTARELIEIVRKENKGRITLVPLDRLKTLSVPDPVYPDGIDPLIRHIKTDQQYQPLLRLLLGDVVITDDLDTALRQSEKYPEFRFITRNGHTLAGQQRISGGSVKKKEYSLIGRKDQLRQIEQAIRDKQNTLNKVSSTLTEYNALLQKSEKGLTELRERVKVTREEFFKTEAIENQLKYEIEQHERSKAEQRNQIKTIEQNLKALNEEIKKLRAEVETKQSELNKLESETIRRTGEFERKNEILQNMTDEVQQAQ</sequence>
<comment type="caution">
    <text evidence="4">The sequence shown here is derived from an EMBL/GenBank/DDBJ whole genome shotgun (WGS) entry which is preliminary data.</text>
</comment>
<feature type="non-terminal residue" evidence="4">
    <location>
        <position position="812"/>
    </location>
</feature>
<dbReference type="Gene3D" id="1.20.1060.20">
    <property type="match status" value="1"/>
</dbReference>
<accession>A0A7V4TZL1</accession>
<evidence type="ECO:0000256" key="1">
    <source>
        <dbReference type="ARBA" id="ARBA00023054"/>
    </source>
</evidence>
<evidence type="ECO:0000313" key="4">
    <source>
        <dbReference type="EMBL" id="HGY55301.1"/>
    </source>
</evidence>
<name>A0A7V4TZL1_CALAY</name>
<dbReference type="Proteomes" id="UP000885779">
    <property type="component" value="Unassembled WGS sequence"/>
</dbReference>
<feature type="coiled-coil region" evidence="2">
    <location>
        <begin position="671"/>
        <end position="786"/>
    </location>
</feature>
<dbReference type="PANTHER" id="PTHR43977">
    <property type="entry name" value="STRUCTURAL MAINTENANCE OF CHROMOSOMES PROTEIN 3"/>
    <property type="match status" value="1"/>
</dbReference>
<dbReference type="Gene3D" id="3.40.50.300">
    <property type="entry name" value="P-loop containing nucleotide triphosphate hydrolases"/>
    <property type="match status" value="1"/>
</dbReference>
<organism evidence="4">
    <name type="scientific">Caldithrix abyssi</name>
    <dbReference type="NCBI Taxonomy" id="187145"/>
    <lineage>
        <taxon>Bacteria</taxon>
        <taxon>Pseudomonadati</taxon>
        <taxon>Calditrichota</taxon>
        <taxon>Calditrichia</taxon>
        <taxon>Calditrichales</taxon>
        <taxon>Calditrichaceae</taxon>
        <taxon>Caldithrix</taxon>
    </lineage>
</organism>
<evidence type="ECO:0000256" key="2">
    <source>
        <dbReference type="SAM" id="Coils"/>
    </source>
</evidence>
<keyword evidence="1 2" id="KW-0175">Coiled coil</keyword>
<dbReference type="GO" id="GO:0007062">
    <property type="term" value="P:sister chromatid cohesion"/>
    <property type="evidence" value="ECO:0007669"/>
    <property type="project" value="InterPro"/>
</dbReference>
<feature type="coiled-coil region" evidence="2">
    <location>
        <begin position="269"/>
        <end position="499"/>
    </location>
</feature>
<dbReference type="GO" id="GO:0005694">
    <property type="term" value="C:chromosome"/>
    <property type="evidence" value="ECO:0007669"/>
    <property type="project" value="InterPro"/>
</dbReference>
<evidence type="ECO:0000259" key="3">
    <source>
        <dbReference type="SMART" id="SM00968"/>
    </source>
</evidence>
<dbReference type="InterPro" id="IPR011890">
    <property type="entry name" value="SMC_prok"/>
</dbReference>